<protein>
    <submittedName>
        <fullName evidence="2">GH39</fullName>
    </submittedName>
</protein>
<dbReference type="EMBL" id="CADCVV010000152">
    <property type="protein sequence ID" value="CAA9509993.1"/>
    <property type="molecule type" value="Genomic_DNA"/>
</dbReference>
<sequence length="404" mass="42858">GAQTRLDLAIARASARRPDVIKDAAAARRAARRRGPARARGLECLGGGASALRVRGNSGLAQTNRLAVEPTRGREHPQLPRSARLERSRAQAADRLHALRVQAARVRLDPLRPPVRGSRSAEDPHPALPPRVSPLGDGGSPLGSGPLSAGVRRLEAPGVLRLRQGGFRALRREGSVLAGQPGASPSPGAPLADLERAEPPELLVARAQRQEGGQGVRRAPEGDELAGEGRRFVGADSHRGHDHLDHRLAPSAGVPPRAVLRDGRLVLRRLRRPASLRPQSRCPARERALGSTGAEPDIGARASSVADRDGLVGGRALQQVPGPRARASKGAGELSANHLPPALRDGEELRGPRCRLVQPGGLRAPPTHERQVVSPHRPVRSPRRAEGLVEGHEVRDGRGNMPVL</sequence>
<feature type="region of interest" description="Disordered" evidence="1">
    <location>
        <begin position="70"/>
        <end position="91"/>
    </location>
</feature>
<evidence type="ECO:0000256" key="1">
    <source>
        <dbReference type="SAM" id="MobiDB-lite"/>
    </source>
</evidence>
<reference evidence="2" key="1">
    <citation type="submission" date="2020-02" db="EMBL/GenBank/DDBJ databases">
        <authorList>
            <person name="Meier V. D."/>
        </authorList>
    </citation>
    <scope>NUCLEOTIDE SEQUENCE</scope>
    <source>
        <strain evidence="2">AVDCRST_MAG17</strain>
    </source>
</reference>
<feature type="compositionally biased region" description="Basic and acidic residues" evidence="1">
    <location>
        <begin position="383"/>
        <end position="398"/>
    </location>
</feature>
<organism evidence="2">
    <name type="scientific">uncultured Solirubrobacterales bacterium</name>
    <dbReference type="NCBI Taxonomy" id="768556"/>
    <lineage>
        <taxon>Bacteria</taxon>
        <taxon>Bacillati</taxon>
        <taxon>Actinomycetota</taxon>
        <taxon>Thermoleophilia</taxon>
        <taxon>Solirubrobacterales</taxon>
        <taxon>environmental samples</taxon>
    </lineage>
</organism>
<gene>
    <name evidence="2" type="ORF">AVDCRST_MAG17-1920</name>
</gene>
<evidence type="ECO:0000313" key="2">
    <source>
        <dbReference type="EMBL" id="CAA9509993.1"/>
    </source>
</evidence>
<feature type="non-terminal residue" evidence="2">
    <location>
        <position position="1"/>
    </location>
</feature>
<feature type="region of interest" description="Disordered" evidence="1">
    <location>
        <begin position="320"/>
        <end position="404"/>
    </location>
</feature>
<feature type="non-terminal residue" evidence="2">
    <location>
        <position position="404"/>
    </location>
</feature>
<dbReference type="AlphaFoldDB" id="A0A6J4SZK0"/>
<feature type="compositionally biased region" description="Basic and acidic residues" evidence="1">
    <location>
        <begin position="71"/>
        <end position="91"/>
    </location>
</feature>
<proteinExistence type="predicted"/>
<feature type="region of interest" description="Disordered" evidence="1">
    <location>
        <begin position="276"/>
        <end position="298"/>
    </location>
</feature>
<name>A0A6J4SZK0_9ACTN</name>
<feature type="region of interest" description="Disordered" evidence="1">
    <location>
        <begin position="110"/>
        <end position="146"/>
    </location>
</feature>
<accession>A0A6J4SZK0</accession>